<dbReference type="InterPro" id="IPR045063">
    <property type="entry name" value="Dynamin_N"/>
</dbReference>
<dbReference type="PRINTS" id="PR00195">
    <property type="entry name" value="DYNAMIN"/>
</dbReference>
<gene>
    <name evidence="3" type="ORF">B0A50_07482</name>
</gene>
<dbReference type="InterPro" id="IPR027417">
    <property type="entry name" value="P-loop_NTPase"/>
</dbReference>
<dbReference type="Pfam" id="PF00350">
    <property type="entry name" value="Dynamin_N"/>
    <property type="match status" value="1"/>
</dbReference>
<name>A0A4U0TNY0_9PEZI</name>
<keyword evidence="4" id="KW-1185">Reference proteome</keyword>
<feature type="region of interest" description="Disordered" evidence="1">
    <location>
        <begin position="1"/>
        <end position="43"/>
    </location>
</feature>
<evidence type="ECO:0000259" key="2">
    <source>
        <dbReference type="Pfam" id="PF00350"/>
    </source>
</evidence>
<dbReference type="EMBL" id="NAJL01000055">
    <property type="protein sequence ID" value="TKA23455.1"/>
    <property type="molecule type" value="Genomic_DNA"/>
</dbReference>
<comment type="caution">
    <text evidence="3">The sequence shown here is derived from an EMBL/GenBank/DDBJ whole genome shotgun (WGS) entry which is preliminary data.</text>
</comment>
<reference evidence="3 4" key="1">
    <citation type="submission" date="2017-03" db="EMBL/GenBank/DDBJ databases">
        <title>Genomes of endolithic fungi from Antarctica.</title>
        <authorList>
            <person name="Coleine C."/>
            <person name="Masonjones S."/>
            <person name="Stajich J.E."/>
        </authorList>
    </citation>
    <scope>NUCLEOTIDE SEQUENCE [LARGE SCALE GENOMIC DNA]</scope>
    <source>
        <strain evidence="3 4">CCFEE 6315</strain>
    </source>
</reference>
<organism evidence="3 4">
    <name type="scientific">Salinomyces thailandicus</name>
    <dbReference type="NCBI Taxonomy" id="706561"/>
    <lineage>
        <taxon>Eukaryota</taxon>
        <taxon>Fungi</taxon>
        <taxon>Dikarya</taxon>
        <taxon>Ascomycota</taxon>
        <taxon>Pezizomycotina</taxon>
        <taxon>Dothideomycetes</taxon>
        <taxon>Dothideomycetidae</taxon>
        <taxon>Mycosphaerellales</taxon>
        <taxon>Teratosphaeriaceae</taxon>
        <taxon>Salinomyces</taxon>
    </lineage>
</organism>
<dbReference type="Proteomes" id="UP000308549">
    <property type="component" value="Unassembled WGS sequence"/>
</dbReference>
<dbReference type="OrthoDB" id="415706at2759"/>
<dbReference type="Gene3D" id="3.40.50.300">
    <property type="entry name" value="P-loop containing nucleotide triphosphate hydrolases"/>
    <property type="match status" value="1"/>
</dbReference>
<accession>A0A4U0TNY0</accession>
<evidence type="ECO:0000256" key="1">
    <source>
        <dbReference type="SAM" id="MobiDB-lite"/>
    </source>
</evidence>
<dbReference type="InterPro" id="IPR022812">
    <property type="entry name" value="Dynamin"/>
</dbReference>
<dbReference type="AlphaFoldDB" id="A0A4U0TNY0"/>
<evidence type="ECO:0000313" key="3">
    <source>
        <dbReference type="EMBL" id="TKA23455.1"/>
    </source>
</evidence>
<feature type="compositionally biased region" description="Polar residues" evidence="1">
    <location>
        <begin position="19"/>
        <end position="37"/>
    </location>
</feature>
<protein>
    <recommendedName>
        <fullName evidence="2">Dynamin N-terminal domain-containing protein</fullName>
    </recommendedName>
</protein>
<sequence length="133" mass="14479">MAPESTNDAIKGDNDNIKPVSSNVNSPHTIGTTSLDTLQGPDSRKIVDNVDKLRRSGLSGIVQHPQLVVSGDQSSGKSSVLEAITEIPFPRKENLCTRFATEIILRRAPQASILTKIIPDELRPPTEKKRLEA</sequence>
<feature type="domain" description="Dynamin N-terminal" evidence="2">
    <location>
        <begin position="67"/>
        <end position="112"/>
    </location>
</feature>
<dbReference type="SUPFAM" id="SSF52540">
    <property type="entry name" value="P-loop containing nucleoside triphosphate hydrolases"/>
    <property type="match status" value="1"/>
</dbReference>
<evidence type="ECO:0000313" key="4">
    <source>
        <dbReference type="Proteomes" id="UP000308549"/>
    </source>
</evidence>
<proteinExistence type="predicted"/>